<feature type="domain" description="HTH araC/xylS-type" evidence="4">
    <location>
        <begin position="169"/>
        <end position="264"/>
    </location>
</feature>
<dbReference type="Pfam" id="PF12833">
    <property type="entry name" value="HTH_18"/>
    <property type="match status" value="1"/>
</dbReference>
<dbReference type="SUPFAM" id="SSF46689">
    <property type="entry name" value="Homeodomain-like"/>
    <property type="match status" value="2"/>
</dbReference>
<keyword evidence="3" id="KW-0804">Transcription</keyword>
<keyword evidence="6" id="KW-1185">Reference proteome</keyword>
<comment type="caution">
    <text evidence="5">The sequence shown here is derived from an EMBL/GenBank/DDBJ whole genome shotgun (WGS) entry which is preliminary data.</text>
</comment>
<dbReference type="Gene3D" id="1.10.10.60">
    <property type="entry name" value="Homeodomain-like"/>
    <property type="match status" value="2"/>
</dbReference>
<keyword evidence="1" id="KW-0805">Transcription regulation</keyword>
<dbReference type="InterPro" id="IPR018062">
    <property type="entry name" value="HTH_AraC-typ_CS"/>
</dbReference>
<evidence type="ECO:0000259" key="4">
    <source>
        <dbReference type="PROSITE" id="PS01124"/>
    </source>
</evidence>
<protein>
    <submittedName>
        <fullName evidence="5">Transcriptional regulator PchR</fullName>
    </submittedName>
</protein>
<sequence>MTLTSGTLRTSRQRWEEETLPRGVKLVLVQSGRLRCRIPGQSEQVMEGPSLCIIANDGDFSSTQLYGTREPLRYTIVQLGREALDQDQGFLPAHLHWRPGSDPRMAVIPAPRTLRALALQIATCQDNMPARDLYLGAKTMELAALSARLLSSPQDTGRRLGNSDTERLHRARELLTEDLQTPPSLHGLAAQAGMSTRKLTAGFRSLFGTSVFGYLQEYRLQEARRLLCEEALPVSTVAHRVGYSPAHFSTVFRKRFGISPGDLR</sequence>
<dbReference type="EMBL" id="AQPF01000003">
    <property type="protein sequence ID" value="KAF0807700.1"/>
    <property type="molecule type" value="Genomic_DNA"/>
</dbReference>
<evidence type="ECO:0000256" key="3">
    <source>
        <dbReference type="ARBA" id="ARBA00023163"/>
    </source>
</evidence>
<dbReference type="Proteomes" id="UP000771797">
    <property type="component" value="Unassembled WGS sequence"/>
</dbReference>
<proteinExistence type="predicted"/>
<dbReference type="InterPro" id="IPR053142">
    <property type="entry name" value="PchR_regulatory_protein"/>
</dbReference>
<dbReference type="PROSITE" id="PS01124">
    <property type="entry name" value="HTH_ARAC_FAMILY_2"/>
    <property type="match status" value="1"/>
</dbReference>
<dbReference type="InterPro" id="IPR018060">
    <property type="entry name" value="HTH_AraC"/>
</dbReference>
<dbReference type="InterPro" id="IPR009057">
    <property type="entry name" value="Homeodomain-like_sf"/>
</dbReference>
<dbReference type="PANTHER" id="PTHR47893:SF1">
    <property type="entry name" value="REGULATORY PROTEIN PCHR"/>
    <property type="match status" value="1"/>
</dbReference>
<evidence type="ECO:0000313" key="6">
    <source>
        <dbReference type="Proteomes" id="UP000771797"/>
    </source>
</evidence>
<dbReference type="SMART" id="SM00342">
    <property type="entry name" value="HTH_ARAC"/>
    <property type="match status" value="1"/>
</dbReference>
<gene>
    <name evidence="5" type="ORF">A6D6_00697</name>
</gene>
<organism evidence="5 6">
    <name type="scientific">Alcanivorax xiamenensis</name>
    <dbReference type="NCBI Taxonomy" id="1177156"/>
    <lineage>
        <taxon>Bacteria</taxon>
        <taxon>Pseudomonadati</taxon>
        <taxon>Pseudomonadota</taxon>
        <taxon>Gammaproteobacteria</taxon>
        <taxon>Oceanospirillales</taxon>
        <taxon>Alcanivoracaceae</taxon>
        <taxon>Alcanivorax</taxon>
    </lineage>
</organism>
<keyword evidence="2" id="KW-0238">DNA-binding</keyword>
<name>A0ABQ6YC62_9GAMM</name>
<evidence type="ECO:0000313" key="5">
    <source>
        <dbReference type="EMBL" id="KAF0807700.1"/>
    </source>
</evidence>
<accession>A0ABQ6YC62</accession>
<evidence type="ECO:0000256" key="1">
    <source>
        <dbReference type="ARBA" id="ARBA00023015"/>
    </source>
</evidence>
<reference evidence="5 6" key="1">
    <citation type="submission" date="2012-09" db="EMBL/GenBank/DDBJ databases">
        <title>Genome Sequence of alkane-degrading Bacterium Alcanivorax sp. 6-D-6.</title>
        <authorList>
            <person name="Lai Q."/>
            <person name="Shao Z."/>
        </authorList>
    </citation>
    <scope>NUCLEOTIDE SEQUENCE [LARGE SCALE GENOMIC DNA]</scope>
    <source>
        <strain evidence="5 6">6-D-6</strain>
    </source>
</reference>
<dbReference type="PANTHER" id="PTHR47893">
    <property type="entry name" value="REGULATORY PROTEIN PCHR"/>
    <property type="match status" value="1"/>
</dbReference>
<dbReference type="PROSITE" id="PS00041">
    <property type="entry name" value="HTH_ARAC_FAMILY_1"/>
    <property type="match status" value="1"/>
</dbReference>
<evidence type="ECO:0000256" key="2">
    <source>
        <dbReference type="ARBA" id="ARBA00023125"/>
    </source>
</evidence>